<proteinExistence type="predicted"/>
<dbReference type="AlphaFoldDB" id="A0AA48HLC1"/>
<accession>A0AA48HLC1</accession>
<organism evidence="1 2">
    <name type="scientific">Planctobacterium marinum</name>
    <dbReference type="NCBI Taxonomy" id="1631968"/>
    <lineage>
        <taxon>Bacteria</taxon>
        <taxon>Pseudomonadati</taxon>
        <taxon>Pseudomonadota</taxon>
        <taxon>Gammaproteobacteria</taxon>
        <taxon>Alteromonadales</taxon>
        <taxon>Alteromonadaceae</taxon>
        <taxon>Planctobacterium</taxon>
    </lineage>
</organism>
<keyword evidence="2" id="KW-1185">Reference proteome</keyword>
<name>A0AA48HLC1_9ALTE</name>
<evidence type="ECO:0000313" key="2">
    <source>
        <dbReference type="Proteomes" id="UP001333710"/>
    </source>
</evidence>
<protein>
    <submittedName>
        <fullName evidence="1">Uncharacterized protein</fullName>
    </submittedName>
</protein>
<sequence length="106" mass="10820">MSFDVRNSVNSAILSGVMGVQKASDGIAGTSISIAQQQASLRSTSELLSDVATQQLGGVSKLLPSGGDSMTSNLLSLVNNLNNAQASTKVVDVANDTVGRIINELA</sequence>
<reference evidence="1" key="1">
    <citation type="submission" date="2023-01" db="EMBL/GenBank/DDBJ databases">
        <title>Complete genome sequence of Planctobacterium marinum strain Dej080120_11.</title>
        <authorList>
            <person name="Ueki S."/>
            <person name="Maruyama F."/>
        </authorList>
    </citation>
    <scope>NUCLEOTIDE SEQUENCE</scope>
    <source>
        <strain evidence="1">Dej080120_11</strain>
    </source>
</reference>
<dbReference type="KEGG" id="pmaw:MACH26_00930"/>
<dbReference type="RefSeq" id="WP_338290355.1">
    <property type="nucleotide sequence ID" value="NZ_AP027272.1"/>
</dbReference>
<dbReference type="Proteomes" id="UP001333710">
    <property type="component" value="Chromosome"/>
</dbReference>
<evidence type="ECO:0000313" key="1">
    <source>
        <dbReference type="EMBL" id="BDX04572.1"/>
    </source>
</evidence>
<dbReference type="EMBL" id="AP027272">
    <property type="protein sequence ID" value="BDX04572.1"/>
    <property type="molecule type" value="Genomic_DNA"/>
</dbReference>
<gene>
    <name evidence="1" type="ORF">MACH26_00930</name>
</gene>